<gene>
    <name evidence="1" type="ORF">TorRG33x02_352910</name>
</gene>
<dbReference type="Proteomes" id="UP000237000">
    <property type="component" value="Unassembled WGS sequence"/>
</dbReference>
<dbReference type="AlphaFoldDB" id="A0A2P5ADN2"/>
<accession>A0A2P5ADN2</accession>
<evidence type="ECO:0000313" key="1">
    <source>
        <dbReference type="EMBL" id="PON34639.1"/>
    </source>
</evidence>
<proteinExistence type="predicted"/>
<evidence type="ECO:0000313" key="2">
    <source>
        <dbReference type="Proteomes" id="UP000237000"/>
    </source>
</evidence>
<name>A0A2P5ADN2_TREOI</name>
<protein>
    <submittedName>
        <fullName evidence="1">Uncharacterized protein</fullName>
    </submittedName>
</protein>
<keyword evidence="2" id="KW-1185">Reference proteome</keyword>
<dbReference type="EMBL" id="JXTC01000923">
    <property type="protein sequence ID" value="PON34639.1"/>
    <property type="molecule type" value="Genomic_DNA"/>
</dbReference>
<dbReference type="InParanoid" id="A0A2P5ADN2"/>
<reference evidence="2" key="1">
    <citation type="submission" date="2016-06" db="EMBL/GenBank/DDBJ databases">
        <title>Parallel loss of symbiosis genes in relatives of nitrogen-fixing non-legume Parasponia.</title>
        <authorList>
            <person name="Van Velzen R."/>
            <person name="Holmer R."/>
            <person name="Bu F."/>
            <person name="Rutten L."/>
            <person name="Van Zeijl A."/>
            <person name="Liu W."/>
            <person name="Santuari L."/>
            <person name="Cao Q."/>
            <person name="Sharma T."/>
            <person name="Shen D."/>
            <person name="Roswanjaya Y."/>
            <person name="Wardhani T."/>
            <person name="Kalhor M.S."/>
            <person name="Jansen J."/>
            <person name="Van den Hoogen J."/>
            <person name="Gungor B."/>
            <person name="Hartog M."/>
            <person name="Hontelez J."/>
            <person name="Verver J."/>
            <person name="Yang W.-C."/>
            <person name="Schijlen E."/>
            <person name="Repin R."/>
            <person name="Schilthuizen M."/>
            <person name="Schranz E."/>
            <person name="Heidstra R."/>
            <person name="Miyata K."/>
            <person name="Fedorova E."/>
            <person name="Kohlen W."/>
            <person name="Bisseling T."/>
            <person name="Smit S."/>
            <person name="Geurts R."/>
        </authorList>
    </citation>
    <scope>NUCLEOTIDE SEQUENCE [LARGE SCALE GENOMIC DNA]</scope>
    <source>
        <strain evidence="2">cv. RG33-2</strain>
    </source>
</reference>
<feature type="non-terminal residue" evidence="1">
    <location>
        <position position="1"/>
    </location>
</feature>
<sequence length="110" mass="12470">SSINSLIVQLLFLIQCLFHFINVRFLPFSTLDPFSDSFPHNPMNHSNQGNFSNSPFTFNTTNIIDVDDSDNYEDQVMAGFPSLAEIKRIPAVTSELYDHITSLDEQLVTL</sequence>
<organism evidence="1 2">
    <name type="scientific">Trema orientale</name>
    <name type="common">Charcoal tree</name>
    <name type="synonym">Celtis orientalis</name>
    <dbReference type="NCBI Taxonomy" id="63057"/>
    <lineage>
        <taxon>Eukaryota</taxon>
        <taxon>Viridiplantae</taxon>
        <taxon>Streptophyta</taxon>
        <taxon>Embryophyta</taxon>
        <taxon>Tracheophyta</taxon>
        <taxon>Spermatophyta</taxon>
        <taxon>Magnoliopsida</taxon>
        <taxon>eudicotyledons</taxon>
        <taxon>Gunneridae</taxon>
        <taxon>Pentapetalae</taxon>
        <taxon>rosids</taxon>
        <taxon>fabids</taxon>
        <taxon>Rosales</taxon>
        <taxon>Cannabaceae</taxon>
        <taxon>Trema</taxon>
    </lineage>
</organism>
<comment type="caution">
    <text evidence="1">The sequence shown here is derived from an EMBL/GenBank/DDBJ whole genome shotgun (WGS) entry which is preliminary data.</text>
</comment>